<feature type="region of interest" description="Disordered" evidence="1">
    <location>
        <begin position="1"/>
        <end position="56"/>
    </location>
</feature>
<feature type="compositionally biased region" description="Basic residues" evidence="1">
    <location>
        <begin position="114"/>
        <end position="125"/>
    </location>
</feature>
<dbReference type="Proteomes" id="UP000756132">
    <property type="component" value="Chromosome 10"/>
</dbReference>
<reference evidence="2" key="2">
    <citation type="journal article" date="2022" name="Microb. Genom.">
        <title>A chromosome-scale genome assembly of the tomato pathogen Cladosporium fulvum reveals a compartmentalized genome architecture and the presence of a dispensable chromosome.</title>
        <authorList>
            <person name="Zaccaron A.Z."/>
            <person name="Chen L.H."/>
            <person name="Samaras A."/>
            <person name="Stergiopoulos I."/>
        </authorList>
    </citation>
    <scope>NUCLEOTIDE SEQUENCE</scope>
    <source>
        <strain evidence="2">Race5_Kim</strain>
    </source>
</reference>
<dbReference type="EMBL" id="CP090172">
    <property type="protein sequence ID" value="UJO23280.1"/>
    <property type="molecule type" value="Genomic_DNA"/>
</dbReference>
<feature type="compositionally biased region" description="Basic and acidic residues" evidence="1">
    <location>
        <begin position="160"/>
        <end position="178"/>
    </location>
</feature>
<dbReference type="RefSeq" id="XP_047767646.1">
    <property type="nucleotide sequence ID" value="XM_047911115.1"/>
</dbReference>
<dbReference type="KEGG" id="ffu:CLAFUR5_11967"/>
<feature type="compositionally biased region" description="Polar residues" evidence="1">
    <location>
        <begin position="449"/>
        <end position="460"/>
    </location>
</feature>
<protein>
    <submittedName>
        <fullName evidence="2">Uncharacterized protein</fullName>
    </submittedName>
</protein>
<evidence type="ECO:0000313" key="2">
    <source>
        <dbReference type="EMBL" id="UJO23280.1"/>
    </source>
</evidence>
<sequence>MSNKENLSPQAEVGRHLRGLTHNSPPFTLLSPNAKPSLARQRDHSGCRRAAAESPLRVRKTRENLKDSAIYTDIPPPCLHPPDEPCDVSGTTLGQNDLRDVGATSPAPAPGRMTRTKSASKRMLSRVKDGIVQRSRSTHSIRATEPESSLIRRLSGKKQRNVDDNSRFRSFEISRDCTESPDPSTSQRSFTDSSISVGELTGSTTLISDRSVTPQKQRTPDRRSPARYLCPSPVQRSPTPEATPRARRPQLLINIAEESPRAQFTVPYVDLQVSLDRDSVDVGLARDIWVAIEATVRHRTIEDTAAQVGNNREDAFTAQPVGKISSVRLCYKAMNDCRVAEVLGQKAAKDLDIGHHCSLFLKMHIPRMDICQPDITDGSRDQDLLFLELESMLGVLETKILHVEARYRHTALPSDNVVTIRQILSIKRPKTDSRWSMVGTSSPSPPQLPNKTAQATGSTSDRPAVIITPAASKPTTTILSTKAISAPKVTTAISIVSSETDAHDAARQLWRHIRRNSLSAQQLLEMSPEKLAASDETLKELRNQALANKRSVGAETLKAWRWDERVGAETPWL</sequence>
<evidence type="ECO:0000313" key="3">
    <source>
        <dbReference type="Proteomes" id="UP000756132"/>
    </source>
</evidence>
<accession>A0A9Q8PIU0</accession>
<reference evidence="2" key="1">
    <citation type="submission" date="2021-12" db="EMBL/GenBank/DDBJ databases">
        <authorList>
            <person name="Zaccaron A."/>
            <person name="Stergiopoulos I."/>
        </authorList>
    </citation>
    <scope>NUCLEOTIDE SEQUENCE</scope>
    <source>
        <strain evidence="2">Race5_Kim</strain>
    </source>
</reference>
<feature type="region of interest" description="Disordered" evidence="1">
    <location>
        <begin position="92"/>
        <end position="245"/>
    </location>
</feature>
<dbReference type="OrthoDB" id="5596422at2759"/>
<organism evidence="2 3">
    <name type="scientific">Passalora fulva</name>
    <name type="common">Tomato leaf mold</name>
    <name type="synonym">Cladosporium fulvum</name>
    <dbReference type="NCBI Taxonomy" id="5499"/>
    <lineage>
        <taxon>Eukaryota</taxon>
        <taxon>Fungi</taxon>
        <taxon>Dikarya</taxon>
        <taxon>Ascomycota</taxon>
        <taxon>Pezizomycotina</taxon>
        <taxon>Dothideomycetes</taxon>
        <taxon>Dothideomycetidae</taxon>
        <taxon>Mycosphaerellales</taxon>
        <taxon>Mycosphaerellaceae</taxon>
        <taxon>Fulvia</taxon>
    </lineage>
</organism>
<evidence type="ECO:0000256" key="1">
    <source>
        <dbReference type="SAM" id="MobiDB-lite"/>
    </source>
</evidence>
<gene>
    <name evidence="2" type="ORF">CLAFUR5_11967</name>
</gene>
<dbReference type="GeneID" id="71991845"/>
<proteinExistence type="predicted"/>
<name>A0A9Q8PIU0_PASFU</name>
<keyword evidence="3" id="KW-1185">Reference proteome</keyword>
<feature type="region of interest" description="Disordered" evidence="1">
    <location>
        <begin position="431"/>
        <end position="460"/>
    </location>
</feature>
<dbReference type="AlphaFoldDB" id="A0A9Q8PIU0"/>
<feature type="compositionally biased region" description="Polar residues" evidence="1">
    <location>
        <begin position="181"/>
        <end position="217"/>
    </location>
</feature>